<feature type="domain" description="HTH gntR-type" evidence="4">
    <location>
        <begin position="4"/>
        <end position="71"/>
    </location>
</feature>
<evidence type="ECO:0000313" key="6">
    <source>
        <dbReference type="Proteomes" id="UP000318801"/>
    </source>
</evidence>
<dbReference type="OrthoDB" id="8680240at2"/>
<dbReference type="GO" id="GO:0003700">
    <property type="term" value="F:DNA-binding transcription factor activity"/>
    <property type="evidence" value="ECO:0007669"/>
    <property type="project" value="InterPro"/>
</dbReference>
<organism evidence="5 6">
    <name type="scientific">Martelella alba</name>
    <dbReference type="NCBI Taxonomy" id="2590451"/>
    <lineage>
        <taxon>Bacteria</taxon>
        <taxon>Pseudomonadati</taxon>
        <taxon>Pseudomonadota</taxon>
        <taxon>Alphaproteobacteria</taxon>
        <taxon>Hyphomicrobiales</taxon>
        <taxon>Aurantimonadaceae</taxon>
        <taxon>Martelella</taxon>
    </lineage>
</organism>
<dbReference type="Pfam" id="PF00392">
    <property type="entry name" value="GntR"/>
    <property type="match status" value="1"/>
</dbReference>
<keyword evidence="6" id="KW-1185">Reference proteome</keyword>
<dbReference type="EMBL" id="VHLG01000018">
    <property type="protein sequence ID" value="TPW27344.1"/>
    <property type="molecule type" value="Genomic_DNA"/>
</dbReference>
<dbReference type="InterPro" id="IPR008920">
    <property type="entry name" value="TF_FadR/GntR_C"/>
</dbReference>
<dbReference type="SUPFAM" id="SSF48008">
    <property type="entry name" value="GntR ligand-binding domain-like"/>
    <property type="match status" value="1"/>
</dbReference>
<proteinExistence type="predicted"/>
<evidence type="ECO:0000256" key="3">
    <source>
        <dbReference type="ARBA" id="ARBA00023163"/>
    </source>
</evidence>
<dbReference type="GO" id="GO:0003677">
    <property type="term" value="F:DNA binding"/>
    <property type="evidence" value="ECO:0007669"/>
    <property type="project" value="UniProtKB-KW"/>
</dbReference>
<sequence>MAAASRTAKVYEALRQALLDSVYPPGGKLAIIHLAEHYGVSAGAIREALSRLTSDRLVVCQPQRGFIAAPVSAGDLIDLTEVRIEIETRCLRRSIALGTQEWEDRLISLWRRLSRTVWLDANMMDRKEWCRLHDAFHDQLLSCCDSRWWLQLRGELYTQAERYRRMTLPIEGVRRDINAEHQTIVTHALARDGERACLALRDHLQRTTDILLASNPLILQEEQTSDSH</sequence>
<dbReference type="Proteomes" id="UP000318801">
    <property type="component" value="Unassembled WGS sequence"/>
</dbReference>
<dbReference type="Pfam" id="PF07729">
    <property type="entry name" value="FCD"/>
    <property type="match status" value="1"/>
</dbReference>
<dbReference type="InterPro" id="IPR036390">
    <property type="entry name" value="WH_DNA-bd_sf"/>
</dbReference>
<dbReference type="InterPro" id="IPR036388">
    <property type="entry name" value="WH-like_DNA-bd_sf"/>
</dbReference>
<dbReference type="SMART" id="SM00345">
    <property type="entry name" value="HTH_GNTR"/>
    <property type="match status" value="1"/>
</dbReference>
<protein>
    <submittedName>
        <fullName evidence="5">FCD domain-containing protein</fullName>
    </submittedName>
</protein>
<dbReference type="SUPFAM" id="SSF46785">
    <property type="entry name" value="Winged helix' DNA-binding domain"/>
    <property type="match status" value="1"/>
</dbReference>
<reference evidence="5 6" key="1">
    <citation type="submission" date="2019-06" db="EMBL/GenBank/DDBJ databases">
        <authorList>
            <person name="Li M."/>
        </authorList>
    </citation>
    <scope>NUCLEOTIDE SEQUENCE [LARGE SCALE GENOMIC DNA]</scope>
    <source>
        <strain evidence="5 6">BGMRC2036</strain>
    </source>
</reference>
<comment type="caution">
    <text evidence="5">The sequence shown here is derived from an EMBL/GenBank/DDBJ whole genome shotgun (WGS) entry which is preliminary data.</text>
</comment>
<keyword evidence="1" id="KW-0805">Transcription regulation</keyword>
<dbReference type="RefSeq" id="WP_141150880.1">
    <property type="nucleotide sequence ID" value="NZ_VHLG01000018.1"/>
</dbReference>
<evidence type="ECO:0000256" key="1">
    <source>
        <dbReference type="ARBA" id="ARBA00023015"/>
    </source>
</evidence>
<dbReference type="PANTHER" id="PTHR43537">
    <property type="entry name" value="TRANSCRIPTIONAL REGULATOR, GNTR FAMILY"/>
    <property type="match status" value="1"/>
</dbReference>
<evidence type="ECO:0000259" key="4">
    <source>
        <dbReference type="PROSITE" id="PS50949"/>
    </source>
</evidence>
<dbReference type="Gene3D" id="1.10.10.10">
    <property type="entry name" value="Winged helix-like DNA-binding domain superfamily/Winged helix DNA-binding domain"/>
    <property type="match status" value="1"/>
</dbReference>
<dbReference type="InterPro" id="IPR000524">
    <property type="entry name" value="Tscrpt_reg_HTH_GntR"/>
</dbReference>
<dbReference type="AlphaFoldDB" id="A0A506U2T6"/>
<name>A0A506U2T6_9HYPH</name>
<gene>
    <name evidence="5" type="ORF">FJU08_20265</name>
</gene>
<dbReference type="CDD" id="cd07377">
    <property type="entry name" value="WHTH_GntR"/>
    <property type="match status" value="1"/>
</dbReference>
<accession>A0A506U2T6</accession>
<keyword evidence="2" id="KW-0238">DNA-binding</keyword>
<dbReference type="Gene3D" id="1.20.120.530">
    <property type="entry name" value="GntR ligand-binding domain-like"/>
    <property type="match status" value="1"/>
</dbReference>
<evidence type="ECO:0000313" key="5">
    <source>
        <dbReference type="EMBL" id="TPW27344.1"/>
    </source>
</evidence>
<dbReference type="PANTHER" id="PTHR43537:SF20">
    <property type="entry name" value="HTH-TYPE TRANSCRIPTIONAL REPRESSOR GLAR"/>
    <property type="match status" value="1"/>
</dbReference>
<dbReference type="PROSITE" id="PS50949">
    <property type="entry name" value="HTH_GNTR"/>
    <property type="match status" value="1"/>
</dbReference>
<dbReference type="SMART" id="SM00895">
    <property type="entry name" value="FCD"/>
    <property type="match status" value="1"/>
</dbReference>
<keyword evidence="3" id="KW-0804">Transcription</keyword>
<evidence type="ECO:0000256" key="2">
    <source>
        <dbReference type="ARBA" id="ARBA00023125"/>
    </source>
</evidence>
<dbReference type="InterPro" id="IPR011711">
    <property type="entry name" value="GntR_C"/>
</dbReference>